<dbReference type="PANTHER" id="PTHR21600">
    <property type="entry name" value="MITOCHONDRIAL RNA PSEUDOURIDINE SYNTHASE"/>
    <property type="match status" value="1"/>
</dbReference>
<dbReference type="CDD" id="cd02869">
    <property type="entry name" value="PseudoU_synth_RluA_like"/>
    <property type="match status" value="1"/>
</dbReference>
<dbReference type="eggNOG" id="COG0564">
    <property type="taxonomic scope" value="Bacteria"/>
</dbReference>
<comment type="catalytic activity">
    <reaction evidence="1">
        <text>a uridine in RNA = a pseudouridine in RNA</text>
        <dbReference type="Rhea" id="RHEA:48348"/>
        <dbReference type="Rhea" id="RHEA-COMP:12068"/>
        <dbReference type="Rhea" id="RHEA-COMP:12069"/>
        <dbReference type="ChEBI" id="CHEBI:65314"/>
        <dbReference type="ChEBI" id="CHEBI:65315"/>
    </reaction>
</comment>
<dbReference type="EMBL" id="BX569695">
    <property type="protein sequence ID" value="CAE08803.1"/>
    <property type="molecule type" value="Genomic_DNA"/>
</dbReference>
<evidence type="ECO:0000313" key="5">
    <source>
        <dbReference type="EMBL" id="CAE08803.1"/>
    </source>
</evidence>
<dbReference type="InterPro" id="IPR050188">
    <property type="entry name" value="RluA_PseudoU_synthase"/>
</dbReference>
<dbReference type="Proteomes" id="UP000001422">
    <property type="component" value="Chromosome"/>
</dbReference>
<organism evidence="5 6">
    <name type="scientific">Parasynechococcus marenigrum (strain WH8102)</name>
    <dbReference type="NCBI Taxonomy" id="84588"/>
    <lineage>
        <taxon>Bacteria</taxon>
        <taxon>Bacillati</taxon>
        <taxon>Cyanobacteriota</taxon>
        <taxon>Cyanophyceae</taxon>
        <taxon>Synechococcales</taxon>
        <taxon>Prochlorococcaceae</taxon>
        <taxon>Parasynechococcus</taxon>
        <taxon>Parasynechococcus marenigrum</taxon>
    </lineage>
</organism>
<dbReference type="GO" id="GO:0009982">
    <property type="term" value="F:pseudouridine synthase activity"/>
    <property type="evidence" value="ECO:0007669"/>
    <property type="project" value="InterPro"/>
</dbReference>
<keyword evidence="6" id="KW-1185">Reference proteome</keyword>
<dbReference type="SUPFAM" id="SSF55120">
    <property type="entry name" value="Pseudouridine synthase"/>
    <property type="match status" value="1"/>
</dbReference>
<dbReference type="KEGG" id="syw:SYNW2288"/>
<dbReference type="Pfam" id="PF00849">
    <property type="entry name" value="PseudoU_synth_2"/>
    <property type="match status" value="1"/>
</dbReference>
<dbReference type="Gene3D" id="3.30.2350.10">
    <property type="entry name" value="Pseudouridine synthase"/>
    <property type="match status" value="1"/>
</dbReference>
<gene>
    <name evidence="5" type="ordered locus">SYNW2288</name>
</gene>
<evidence type="ECO:0000256" key="1">
    <source>
        <dbReference type="ARBA" id="ARBA00000073"/>
    </source>
</evidence>
<evidence type="ECO:0000259" key="4">
    <source>
        <dbReference type="Pfam" id="PF00849"/>
    </source>
</evidence>
<protein>
    <recommendedName>
        <fullName evidence="2">RNA pseudouridylate synthase</fullName>
    </recommendedName>
    <alternativeName>
        <fullName evidence="3">RNA-uridine isomerase</fullName>
    </alternativeName>
</protein>
<sequence>MKPAAFNDGWTYRDRVPVGAAGTWLSCWLAERYQHSAGEVWRQRIHSGELDCNGQRLTADRRLAGGEAVLWRRPPWLEEAIPDQWETIHDDGDLLVINKPSGLPVMPGGGFLLHTLTALLEPTGARPVHRLGRFTSGLQVCARDPMTRAALSKQFRPEGSCRKVYQAWAQRVPGLEQGQTLTVTNDVVERQHPLLGWVWGPEPLKQEPIRKRLTARSELELLERTAEGDRLQVTITTGRPHQIRIHLAQLGSPLLGDPLYLLNREISATATPGDGGYRLHAWQLSGLPHLGETTLQVDPSVEGDQALRNSINREK</sequence>
<name>Q7U3Y9_PARMW</name>
<dbReference type="GO" id="GO:0000455">
    <property type="term" value="P:enzyme-directed rRNA pseudouridine synthesis"/>
    <property type="evidence" value="ECO:0007669"/>
    <property type="project" value="TreeGrafter"/>
</dbReference>
<dbReference type="InterPro" id="IPR020103">
    <property type="entry name" value="PsdUridine_synth_cat_dom_sf"/>
</dbReference>
<dbReference type="PANTHER" id="PTHR21600:SF88">
    <property type="entry name" value="RNA PSEUDOURIDINE SYNTHASE 5"/>
    <property type="match status" value="1"/>
</dbReference>
<dbReference type="GO" id="GO:0140098">
    <property type="term" value="F:catalytic activity, acting on RNA"/>
    <property type="evidence" value="ECO:0007669"/>
    <property type="project" value="UniProtKB-ARBA"/>
</dbReference>
<dbReference type="GO" id="GO:0016829">
    <property type="term" value="F:lyase activity"/>
    <property type="evidence" value="ECO:0007669"/>
    <property type="project" value="UniProtKB-KW"/>
</dbReference>
<feature type="domain" description="Pseudouridine synthase RsuA/RluA-like" evidence="4">
    <location>
        <begin position="93"/>
        <end position="249"/>
    </location>
</feature>
<keyword evidence="5" id="KW-0456">Lyase</keyword>
<dbReference type="HOGENOM" id="CLU_016902_3_0_3"/>
<proteinExistence type="predicted"/>
<dbReference type="RefSeq" id="WP_011129141.1">
    <property type="nucleotide sequence ID" value="NC_005070.1"/>
</dbReference>
<evidence type="ECO:0000256" key="3">
    <source>
        <dbReference type="ARBA" id="ARBA00033164"/>
    </source>
</evidence>
<dbReference type="InterPro" id="IPR006145">
    <property type="entry name" value="PsdUridine_synth_RsuA/RluA"/>
</dbReference>
<evidence type="ECO:0000256" key="2">
    <source>
        <dbReference type="ARBA" id="ARBA00031870"/>
    </source>
</evidence>
<evidence type="ECO:0000313" key="6">
    <source>
        <dbReference type="Proteomes" id="UP000001422"/>
    </source>
</evidence>
<accession>Q7U3Y9</accession>
<dbReference type="PROSITE" id="PS51257">
    <property type="entry name" value="PROKAR_LIPOPROTEIN"/>
    <property type="match status" value="1"/>
</dbReference>
<dbReference type="STRING" id="84588.SYNW2288"/>
<dbReference type="AlphaFoldDB" id="Q7U3Y9"/>
<reference evidence="5 6" key="1">
    <citation type="journal article" date="2003" name="Nature">
        <title>The genome of a motile marine Synechococcus.</title>
        <authorList>
            <person name="Palenik B."/>
            <person name="Brahamsha B."/>
            <person name="Larimer F."/>
            <person name="Land M."/>
            <person name="Hauser L."/>
            <person name="Chain P."/>
            <person name="Lamerdin J."/>
            <person name="Regala W."/>
            <person name="Allen E.A."/>
            <person name="McCarren J."/>
            <person name="Paulsen I."/>
            <person name="Dufresne A."/>
            <person name="Partensky F."/>
            <person name="Webb E."/>
            <person name="Waterbury J."/>
        </authorList>
    </citation>
    <scope>NUCLEOTIDE SEQUENCE [LARGE SCALE GENOMIC DNA]</scope>
    <source>
        <strain evidence="5 6">WH8102</strain>
    </source>
</reference>
<dbReference type="GO" id="GO:0003723">
    <property type="term" value="F:RNA binding"/>
    <property type="evidence" value="ECO:0007669"/>
    <property type="project" value="InterPro"/>
</dbReference>